<dbReference type="GO" id="GO:0009252">
    <property type="term" value="P:peptidoglycan biosynthetic process"/>
    <property type="evidence" value="ECO:0007669"/>
    <property type="project" value="UniProtKB-UniRule"/>
</dbReference>
<evidence type="ECO:0000256" key="1">
    <source>
        <dbReference type="ARBA" id="ARBA00005898"/>
    </source>
</evidence>
<evidence type="ECO:0000259" key="12">
    <source>
        <dbReference type="Pfam" id="PF01225"/>
    </source>
</evidence>
<dbReference type="AlphaFoldDB" id="A0A9D9HQ11"/>
<feature type="binding site" evidence="10">
    <location>
        <position position="184"/>
    </location>
    <ligand>
        <name>UDP-N-acetyl-alpha-D-muramoyl-L-alanyl-D-glutamate</name>
        <dbReference type="ChEBI" id="CHEBI:83900"/>
    </ligand>
</feature>
<dbReference type="InterPro" id="IPR000713">
    <property type="entry name" value="Mur_ligase_N"/>
</dbReference>
<keyword evidence="7 10" id="KW-0573">Peptidoglycan synthesis</keyword>
<keyword evidence="10" id="KW-0460">Magnesium</keyword>
<dbReference type="GO" id="GO:0071555">
    <property type="term" value="P:cell wall organization"/>
    <property type="evidence" value="ECO:0007669"/>
    <property type="project" value="UniProtKB-KW"/>
</dbReference>
<dbReference type="Gene3D" id="3.40.1190.10">
    <property type="entry name" value="Mur-like, catalytic domain"/>
    <property type="match status" value="1"/>
</dbReference>
<feature type="domain" description="Mur ligase central" evidence="14">
    <location>
        <begin position="111"/>
        <end position="352"/>
    </location>
</feature>
<dbReference type="EC" id="6.3.2.-" evidence="10"/>
<dbReference type="InterPro" id="IPR036565">
    <property type="entry name" value="Mur-like_cat_sf"/>
</dbReference>
<evidence type="ECO:0000256" key="7">
    <source>
        <dbReference type="ARBA" id="ARBA00022984"/>
    </source>
</evidence>
<gene>
    <name evidence="10 15" type="primary">murE</name>
    <name evidence="15" type="ORF">IAA81_08285</name>
</gene>
<dbReference type="InterPro" id="IPR036615">
    <property type="entry name" value="Mur_ligase_C_dom_sf"/>
</dbReference>
<dbReference type="Gene3D" id="3.40.1390.10">
    <property type="entry name" value="MurE/MurF, N-terminal domain"/>
    <property type="match status" value="1"/>
</dbReference>
<keyword evidence="2 10" id="KW-0436">Ligase</keyword>
<feature type="binding site" evidence="10">
    <location>
        <position position="194"/>
    </location>
    <ligand>
        <name>UDP-N-acetyl-alpha-D-muramoyl-L-alanyl-D-glutamate</name>
        <dbReference type="ChEBI" id="CHEBI:83900"/>
    </ligand>
</feature>
<proteinExistence type="inferred from homology"/>
<dbReference type="PANTHER" id="PTHR23135">
    <property type="entry name" value="MUR LIGASE FAMILY MEMBER"/>
    <property type="match status" value="1"/>
</dbReference>
<evidence type="ECO:0000256" key="2">
    <source>
        <dbReference type="ARBA" id="ARBA00022598"/>
    </source>
</evidence>
<dbReference type="InterPro" id="IPR004101">
    <property type="entry name" value="Mur_ligase_C"/>
</dbReference>
<keyword evidence="3 10" id="KW-0132">Cell division</keyword>
<dbReference type="Pfam" id="PF01225">
    <property type="entry name" value="Mur_ligase"/>
    <property type="match status" value="1"/>
</dbReference>
<feature type="binding site" evidence="10">
    <location>
        <begin position="113"/>
        <end position="119"/>
    </location>
    <ligand>
        <name>ATP</name>
        <dbReference type="ChEBI" id="CHEBI:30616"/>
    </ligand>
</feature>
<dbReference type="GO" id="GO:0008360">
    <property type="term" value="P:regulation of cell shape"/>
    <property type="evidence" value="ECO:0007669"/>
    <property type="project" value="UniProtKB-KW"/>
</dbReference>
<dbReference type="GO" id="GO:0005737">
    <property type="term" value="C:cytoplasm"/>
    <property type="evidence" value="ECO:0007669"/>
    <property type="project" value="UniProtKB-SubCell"/>
</dbReference>
<accession>A0A9D9HQ11</accession>
<feature type="modified residue" description="N6-carboxylysine" evidence="10">
    <location>
        <position position="226"/>
    </location>
</feature>
<evidence type="ECO:0000256" key="6">
    <source>
        <dbReference type="ARBA" id="ARBA00022960"/>
    </source>
</evidence>
<comment type="PTM">
    <text evidence="10">Carboxylation is probably crucial for Mg(2+) binding and, consequently, for the gamma-phosphate positioning of ATP.</text>
</comment>
<dbReference type="SUPFAM" id="SSF53623">
    <property type="entry name" value="MurD-like peptide ligases, catalytic domain"/>
    <property type="match status" value="1"/>
</dbReference>
<evidence type="ECO:0000256" key="5">
    <source>
        <dbReference type="ARBA" id="ARBA00022840"/>
    </source>
</evidence>
<dbReference type="GO" id="GO:0051301">
    <property type="term" value="P:cell division"/>
    <property type="evidence" value="ECO:0007669"/>
    <property type="project" value="UniProtKB-KW"/>
</dbReference>
<feature type="binding site" evidence="10">
    <location>
        <position position="156"/>
    </location>
    <ligand>
        <name>UDP-N-acetyl-alpha-D-muramoyl-L-alanyl-D-glutamate</name>
        <dbReference type="ChEBI" id="CHEBI:83900"/>
    </ligand>
</feature>
<sequence length="562" mass="62324">MKKELSQIIKGIAPLKINGPVSNYVTGIEYDSRKIKEGNLFFALPGIHTDGNNFINSAIKNGANAVIYTGEYSDYKEGICYIQVIDPRLSMAPVSADFYGNPSLKLKVIGVTGTEGKSTTVYLIYQLLNLLGKKCGFFSTVMSDNGTGEVPNPEHQTTPESPAVQRILYEMVENGCEYAVVESSSHGLSHKTGRLHGVHFDQGILMNVTQEHLEFHGTRENYARDKANLFEVLGENLILKDGKPFHKKTISGKEEFVPVSAVLKGDEEFAPVFRAALKKEIPLEIFYTGGSSPVIPPADYKEAYSIQNIKTTLQGVEWDIVKILSGVEDGKYRISINIPGAFNALNTTAAIAGIRQFFPDLEENLFFQSLSGKTEKLLPVKGRMTVINLGQPFRVLVDYAHTPSSFETIFKPLRAEMESCPKKGRIIALFGSAGERDTVKRPRQGRIAGQYCDILILTDEDPRGEDSLSILKMISAGCPEKTENENLFLIPSRPEAIRKAFAIAKENDLVLLLGKGHENSIIYKDKVMEYDEISEAEKALKEMGFNQHRGIQSQQEQGIRES</sequence>
<feature type="binding site" evidence="10">
    <location>
        <position position="32"/>
    </location>
    <ligand>
        <name>UDP-N-acetyl-alpha-D-muramoyl-L-alanyl-D-glutamate</name>
        <dbReference type="ChEBI" id="CHEBI:83900"/>
    </ligand>
</feature>
<dbReference type="Gene3D" id="3.90.190.20">
    <property type="entry name" value="Mur ligase, C-terminal domain"/>
    <property type="match status" value="1"/>
</dbReference>
<feature type="domain" description="Mur ligase C-terminal" evidence="13">
    <location>
        <begin position="382"/>
        <end position="516"/>
    </location>
</feature>
<evidence type="ECO:0000256" key="8">
    <source>
        <dbReference type="ARBA" id="ARBA00023306"/>
    </source>
</evidence>
<comment type="caution">
    <text evidence="15">The sequence shown here is derived from an EMBL/GenBank/DDBJ whole genome shotgun (WGS) entry which is preliminary data.</text>
</comment>
<dbReference type="EMBL" id="JADIMM010000093">
    <property type="protein sequence ID" value="MBO8458204.1"/>
    <property type="molecule type" value="Genomic_DNA"/>
</dbReference>
<dbReference type="InterPro" id="IPR013221">
    <property type="entry name" value="Mur_ligase_cen"/>
</dbReference>
<evidence type="ECO:0000259" key="13">
    <source>
        <dbReference type="Pfam" id="PF02875"/>
    </source>
</evidence>
<evidence type="ECO:0000313" key="16">
    <source>
        <dbReference type="Proteomes" id="UP000823638"/>
    </source>
</evidence>
<comment type="pathway">
    <text evidence="10 11">Cell wall biogenesis; peptidoglycan biosynthesis.</text>
</comment>
<evidence type="ECO:0000256" key="10">
    <source>
        <dbReference type="HAMAP-Rule" id="MF_00208"/>
    </source>
</evidence>
<dbReference type="InterPro" id="IPR005761">
    <property type="entry name" value="UDP-N-AcMur-Glu-dNH2Pim_ligase"/>
</dbReference>
<keyword evidence="9 10" id="KW-0961">Cell wall biogenesis/degradation</keyword>
<dbReference type="GO" id="GO:0000287">
    <property type="term" value="F:magnesium ion binding"/>
    <property type="evidence" value="ECO:0007669"/>
    <property type="project" value="UniProtKB-UniRule"/>
</dbReference>
<evidence type="ECO:0000259" key="14">
    <source>
        <dbReference type="Pfam" id="PF08245"/>
    </source>
</evidence>
<dbReference type="Pfam" id="PF02875">
    <property type="entry name" value="Mur_ligase_C"/>
    <property type="match status" value="1"/>
</dbReference>
<dbReference type="SUPFAM" id="SSF53244">
    <property type="entry name" value="MurD-like peptide ligases, peptide-binding domain"/>
    <property type="match status" value="1"/>
</dbReference>
<reference evidence="15" key="2">
    <citation type="journal article" date="2021" name="PeerJ">
        <title>Extensive microbial diversity within the chicken gut microbiome revealed by metagenomics and culture.</title>
        <authorList>
            <person name="Gilroy R."/>
            <person name="Ravi A."/>
            <person name="Getino M."/>
            <person name="Pursley I."/>
            <person name="Horton D.L."/>
            <person name="Alikhan N.F."/>
            <person name="Baker D."/>
            <person name="Gharbi K."/>
            <person name="Hall N."/>
            <person name="Watson M."/>
            <person name="Adriaenssens E.M."/>
            <person name="Foster-Nyarko E."/>
            <person name="Jarju S."/>
            <person name="Secka A."/>
            <person name="Antonio M."/>
            <person name="Oren A."/>
            <person name="Chaudhuri R.R."/>
            <person name="La Ragione R."/>
            <person name="Hildebrand F."/>
            <person name="Pallen M.J."/>
        </authorList>
    </citation>
    <scope>NUCLEOTIDE SEQUENCE</scope>
    <source>
        <strain evidence="15">10532</strain>
    </source>
</reference>
<evidence type="ECO:0000256" key="11">
    <source>
        <dbReference type="RuleBase" id="RU004135"/>
    </source>
</evidence>
<evidence type="ECO:0000313" key="15">
    <source>
        <dbReference type="EMBL" id="MBO8458204.1"/>
    </source>
</evidence>
<evidence type="ECO:0000256" key="3">
    <source>
        <dbReference type="ARBA" id="ARBA00022618"/>
    </source>
</evidence>
<dbReference type="SUPFAM" id="SSF63418">
    <property type="entry name" value="MurE/MurF N-terminal domain"/>
    <property type="match status" value="1"/>
</dbReference>
<dbReference type="InterPro" id="IPR035911">
    <property type="entry name" value="MurE/MurF_N"/>
</dbReference>
<comment type="function">
    <text evidence="10">Catalyzes the addition of an amino acid to the nucleotide precursor UDP-N-acetylmuramoyl-L-alanyl-D-glutamate (UMAG) in the biosynthesis of bacterial cell-wall peptidoglycan.</text>
</comment>
<evidence type="ECO:0000256" key="9">
    <source>
        <dbReference type="ARBA" id="ARBA00023316"/>
    </source>
</evidence>
<dbReference type="NCBIfam" id="TIGR01085">
    <property type="entry name" value="murE"/>
    <property type="match status" value="1"/>
</dbReference>
<dbReference type="GO" id="GO:0016881">
    <property type="term" value="F:acid-amino acid ligase activity"/>
    <property type="evidence" value="ECO:0007669"/>
    <property type="project" value="UniProtKB-UniRule"/>
</dbReference>
<organism evidence="15 16">
    <name type="scientific">Candidatus Gallitreponema excrementavium</name>
    <dbReference type="NCBI Taxonomy" id="2840840"/>
    <lineage>
        <taxon>Bacteria</taxon>
        <taxon>Pseudomonadati</taxon>
        <taxon>Spirochaetota</taxon>
        <taxon>Spirochaetia</taxon>
        <taxon>Spirochaetales</taxon>
        <taxon>Candidatus Gallitreponema</taxon>
    </lineage>
</organism>
<reference evidence="15" key="1">
    <citation type="submission" date="2020-10" db="EMBL/GenBank/DDBJ databases">
        <authorList>
            <person name="Gilroy R."/>
        </authorList>
    </citation>
    <scope>NUCLEOTIDE SEQUENCE</scope>
    <source>
        <strain evidence="15">10532</strain>
    </source>
</reference>
<dbReference type="Proteomes" id="UP000823638">
    <property type="component" value="Unassembled WGS sequence"/>
</dbReference>
<comment type="subcellular location">
    <subcellularLocation>
        <location evidence="10 11">Cytoplasm</location>
    </subcellularLocation>
</comment>
<dbReference type="Pfam" id="PF08245">
    <property type="entry name" value="Mur_ligase_M"/>
    <property type="match status" value="1"/>
</dbReference>
<dbReference type="PANTHER" id="PTHR23135:SF4">
    <property type="entry name" value="UDP-N-ACETYLMURAMOYL-L-ALANYL-D-GLUTAMATE--2,6-DIAMINOPIMELATE LIGASE MURE HOMOLOG, CHLOROPLASTIC"/>
    <property type="match status" value="1"/>
</dbReference>
<comment type="cofactor">
    <cofactor evidence="10">
        <name>Mg(2+)</name>
        <dbReference type="ChEBI" id="CHEBI:18420"/>
    </cofactor>
</comment>
<keyword evidence="8 10" id="KW-0131">Cell cycle</keyword>
<keyword evidence="10" id="KW-0963">Cytoplasm</keyword>
<name>A0A9D9HQ11_9SPIR</name>
<protein>
    <recommendedName>
        <fullName evidence="10">UDP-N-acetylmuramyl-tripeptide synthetase</fullName>
        <ecNumber evidence="10">6.3.2.-</ecNumber>
    </recommendedName>
    <alternativeName>
        <fullName evidence="10">UDP-MurNAc-tripeptide synthetase</fullName>
    </alternativeName>
</protein>
<keyword evidence="5 10" id="KW-0067">ATP-binding</keyword>
<feature type="binding site" evidence="10">
    <location>
        <begin position="157"/>
        <end position="158"/>
    </location>
    <ligand>
        <name>UDP-N-acetyl-alpha-D-muramoyl-L-alanyl-D-glutamate</name>
        <dbReference type="ChEBI" id="CHEBI:83900"/>
    </ligand>
</feature>
<dbReference type="GO" id="GO:0005524">
    <property type="term" value="F:ATP binding"/>
    <property type="evidence" value="ECO:0007669"/>
    <property type="project" value="UniProtKB-UniRule"/>
</dbReference>
<comment type="caution">
    <text evidence="10">Lacks conserved residue(s) required for the propagation of feature annotation.</text>
</comment>
<feature type="domain" description="Mur ligase N-terminal catalytic" evidence="12">
    <location>
        <begin position="25"/>
        <end position="69"/>
    </location>
</feature>
<dbReference type="HAMAP" id="MF_00208">
    <property type="entry name" value="MurE"/>
    <property type="match status" value="1"/>
</dbReference>
<keyword evidence="6 10" id="KW-0133">Cell shape</keyword>
<keyword evidence="4 10" id="KW-0547">Nucleotide-binding</keyword>
<comment type="similarity">
    <text evidence="1 10">Belongs to the MurCDEF family. MurE subfamily.</text>
</comment>
<evidence type="ECO:0000256" key="4">
    <source>
        <dbReference type="ARBA" id="ARBA00022741"/>
    </source>
</evidence>